<feature type="active site" description="Proton acceptor" evidence="2">
    <location>
        <position position="187"/>
    </location>
</feature>
<comment type="similarity">
    <text evidence="1 4">Belongs to the DegT/DnrJ/EryC1 family.</text>
</comment>
<keyword evidence="6" id="KW-1185">Reference proteome</keyword>
<dbReference type="AlphaFoldDB" id="A0A1M7UHF4"/>
<protein>
    <submittedName>
        <fullName evidence="5">Perosamine synthetase</fullName>
    </submittedName>
</protein>
<evidence type="ECO:0000256" key="3">
    <source>
        <dbReference type="PIRSR" id="PIRSR000390-2"/>
    </source>
</evidence>
<proteinExistence type="inferred from homology"/>
<dbReference type="PIRSF" id="PIRSF000390">
    <property type="entry name" value="PLP_StrS"/>
    <property type="match status" value="1"/>
</dbReference>
<dbReference type="CDD" id="cd00616">
    <property type="entry name" value="AHBA_syn"/>
    <property type="match status" value="1"/>
</dbReference>
<keyword evidence="3 4" id="KW-0663">Pyridoxal phosphate</keyword>
<feature type="modified residue" description="N6-(pyridoxal phosphate)lysine" evidence="3">
    <location>
        <position position="187"/>
    </location>
</feature>
<sequence length="373" mass="40554">MSAQNRIPVHEPDIGEDEIQSVLAALRRGEISGSFGKALPEFEERFAAFAGCKFGIAVTSGTTALQLAVAAAGIGRGDEVLMSASTNIATSLAAYHNGAVSVPIDSEAVTWNLDPDLIEGLITTKTKAIIPVHLFGHPCEMDKIMAIARRHNLVVIEDCAESHGATWQGRMTGSFGDMACFSFYANKIITTGEGGMVTTNDAALADKLRLLRNLGFGKPRFYHEVPAFNFRMTGMQAALGLAQLAKIDHFITEKRRVAATYGEFLGNIPGIQLPAELPEAFNVYWMYAIVIKPEFGRSRDELAAILSEQGIETRTFFCPMNMQPFLRAQDGHRDIPCPVAEGLWSDGFYLPSGNQLDRPSIARVCGAIAKARR</sequence>
<reference evidence="6" key="1">
    <citation type="submission" date="2016-11" db="EMBL/GenBank/DDBJ databases">
        <authorList>
            <person name="Varghese N."/>
            <person name="Submissions S."/>
        </authorList>
    </citation>
    <scope>NUCLEOTIDE SEQUENCE [LARGE SCALE GENOMIC DNA]</scope>
    <source>
        <strain evidence="6">GAS401</strain>
    </source>
</reference>
<dbReference type="Pfam" id="PF01041">
    <property type="entry name" value="DegT_DnrJ_EryC1"/>
    <property type="match status" value="1"/>
</dbReference>
<dbReference type="Gene3D" id="3.90.1150.10">
    <property type="entry name" value="Aspartate Aminotransferase, domain 1"/>
    <property type="match status" value="1"/>
</dbReference>
<dbReference type="RefSeq" id="WP_072822070.1">
    <property type="nucleotide sequence ID" value="NZ_LT670849.1"/>
</dbReference>
<evidence type="ECO:0000256" key="1">
    <source>
        <dbReference type="ARBA" id="ARBA00037999"/>
    </source>
</evidence>
<dbReference type="GO" id="GO:0030170">
    <property type="term" value="F:pyridoxal phosphate binding"/>
    <property type="evidence" value="ECO:0007669"/>
    <property type="project" value="TreeGrafter"/>
</dbReference>
<gene>
    <name evidence="5" type="ORF">SAMN05444170_5113</name>
</gene>
<evidence type="ECO:0000313" key="5">
    <source>
        <dbReference type="EMBL" id="SHN82443.1"/>
    </source>
</evidence>
<dbReference type="Proteomes" id="UP000184096">
    <property type="component" value="Chromosome I"/>
</dbReference>
<evidence type="ECO:0000256" key="4">
    <source>
        <dbReference type="RuleBase" id="RU004508"/>
    </source>
</evidence>
<dbReference type="InterPro" id="IPR000653">
    <property type="entry name" value="DegT/StrS_aminotransferase"/>
</dbReference>
<dbReference type="SUPFAM" id="SSF53383">
    <property type="entry name" value="PLP-dependent transferases"/>
    <property type="match status" value="1"/>
</dbReference>
<dbReference type="InterPro" id="IPR015424">
    <property type="entry name" value="PyrdxlP-dep_Trfase"/>
</dbReference>
<dbReference type="GO" id="GO:0008483">
    <property type="term" value="F:transaminase activity"/>
    <property type="evidence" value="ECO:0007669"/>
    <property type="project" value="TreeGrafter"/>
</dbReference>
<dbReference type="EMBL" id="LT670849">
    <property type="protein sequence ID" value="SHN82443.1"/>
    <property type="molecule type" value="Genomic_DNA"/>
</dbReference>
<evidence type="ECO:0000256" key="2">
    <source>
        <dbReference type="PIRSR" id="PIRSR000390-1"/>
    </source>
</evidence>
<dbReference type="OrthoDB" id="9768668at2"/>
<dbReference type="InterPro" id="IPR015421">
    <property type="entry name" value="PyrdxlP-dep_Trfase_major"/>
</dbReference>
<dbReference type="InterPro" id="IPR015422">
    <property type="entry name" value="PyrdxlP-dep_Trfase_small"/>
</dbReference>
<dbReference type="GO" id="GO:0000271">
    <property type="term" value="P:polysaccharide biosynthetic process"/>
    <property type="evidence" value="ECO:0007669"/>
    <property type="project" value="TreeGrafter"/>
</dbReference>
<name>A0A1M7UHF4_9BRAD</name>
<dbReference type="Gene3D" id="3.40.640.10">
    <property type="entry name" value="Type I PLP-dependent aspartate aminotransferase-like (Major domain)"/>
    <property type="match status" value="1"/>
</dbReference>
<dbReference type="PANTHER" id="PTHR30244:SF34">
    <property type="entry name" value="DTDP-4-AMINO-4,6-DIDEOXYGALACTOSE TRANSAMINASE"/>
    <property type="match status" value="1"/>
</dbReference>
<organism evidence="5 6">
    <name type="scientific">Bradyrhizobium erythrophlei</name>
    <dbReference type="NCBI Taxonomy" id="1437360"/>
    <lineage>
        <taxon>Bacteria</taxon>
        <taxon>Pseudomonadati</taxon>
        <taxon>Pseudomonadota</taxon>
        <taxon>Alphaproteobacteria</taxon>
        <taxon>Hyphomicrobiales</taxon>
        <taxon>Nitrobacteraceae</taxon>
        <taxon>Bradyrhizobium</taxon>
    </lineage>
</organism>
<dbReference type="PANTHER" id="PTHR30244">
    <property type="entry name" value="TRANSAMINASE"/>
    <property type="match status" value="1"/>
</dbReference>
<evidence type="ECO:0000313" key="6">
    <source>
        <dbReference type="Proteomes" id="UP000184096"/>
    </source>
</evidence>
<accession>A0A1M7UHF4</accession>